<comment type="caution">
    <text evidence="2">The sequence shown here is derived from an EMBL/GenBank/DDBJ whole genome shotgun (WGS) entry which is preliminary data.</text>
</comment>
<dbReference type="AlphaFoldDB" id="A0A9P8E8F6"/>
<sequence>MGRDKHQDVIDSQKKTKAGGQHVEEEDDMDDPAAQLHQNLQDAVSNALAMRRPILHHLSADTAWLLMIPRPLAATRRGGRVYFNILIDPWLSGTQTDYISWLSKQWHADEPRVPSIAAVEDLIRETESLASGLRSGKGKKSNGQDNEGLDEVETLIDAVAISHQFTDHCHEQTMRDVHPDVPVFATEKAIPLIESWKHFRVVQTIPHFSQDPDWHATSVPPLPEWLGISRLVTGSDLLYFHSALMITFNNQQKDEGAEAVIYTPHGIHSDSEGLDLVTKANPPIKTLAFLHGLEDITLGAAQRLNLGAHNGLKAQRKLKASYWIATHDEDKKGTGIVGWLLRRKKISVKDAVEAERKRRTDSSSEDMACDEVLGSFEGVNWADVGNGESLVLQ</sequence>
<dbReference type="Proteomes" id="UP000779574">
    <property type="component" value="Unassembled WGS sequence"/>
</dbReference>
<organism evidence="2 3">
    <name type="scientific">Aureobasidium melanogenum</name>
    <name type="common">Aureobasidium pullulans var. melanogenum</name>
    <dbReference type="NCBI Taxonomy" id="46634"/>
    <lineage>
        <taxon>Eukaryota</taxon>
        <taxon>Fungi</taxon>
        <taxon>Dikarya</taxon>
        <taxon>Ascomycota</taxon>
        <taxon>Pezizomycotina</taxon>
        <taxon>Dothideomycetes</taxon>
        <taxon>Dothideomycetidae</taxon>
        <taxon>Dothideales</taxon>
        <taxon>Saccotheciaceae</taxon>
        <taxon>Aureobasidium</taxon>
    </lineage>
</organism>
<evidence type="ECO:0000256" key="1">
    <source>
        <dbReference type="SAM" id="MobiDB-lite"/>
    </source>
</evidence>
<dbReference type="InterPro" id="IPR036866">
    <property type="entry name" value="RibonucZ/Hydroxyglut_hydro"/>
</dbReference>
<evidence type="ECO:0000313" key="3">
    <source>
        <dbReference type="Proteomes" id="UP000779574"/>
    </source>
</evidence>
<reference evidence="2" key="2">
    <citation type="submission" date="2021-08" db="EMBL/GenBank/DDBJ databases">
        <authorList>
            <person name="Gostincar C."/>
            <person name="Sun X."/>
            <person name="Song Z."/>
            <person name="Gunde-Cimerman N."/>
        </authorList>
    </citation>
    <scope>NUCLEOTIDE SEQUENCE</scope>
    <source>
        <strain evidence="2">EXF-9911</strain>
    </source>
</reference>
<feature type="compositionally biased region" description="Basic and acidic residues" evidence="1">
    <location>
        <begin position="1"/>
        <end position="14"/>
    </location>
</feature>
<gene>
    <name evidence="2" type="ORF">KCU76_g13167</name>
</gene>
<name>A0A9P8E8F6_AURME</name>
<accession>A0A9P8E8F6</accession>
<protein>
    <submittedName>
        <fullName evidence="2">Uncharacterized protein</fullName>
    </submittedName>
</protein>
<dbReference type="Gene3D" id="3.60.15.10">
    <property type="entry name" value="Ribonuclease Z/Hydroxyacylglutathione hydrolase-like"/>
    <property type="match status" value="1"/>
</dbReference>
<dbReference type="EMBL" id="JAHFXF010000722">
    <property type="protein sequence ID" value="KAG9683335.1"/>
    <property type="molecule type" value="Genomic_DNA"/>
</dbReference>
<evidence type="ECO:0000313" key="2">
    <source>
        <dbReference type="EMBL" id="KAG9683335.1"/>
    </source>
</evidence>
<feature type="non-terminal residue" evidence="2">
    <location>
        <position position="393"/>
    </location>
</feature>
<feature type="region of interest" description="Disordered" evidence="1">
    <location>
        <begin position="1"/>
        <end position="27"/>
    </location>
</feature>
<proteinExistence type="predicted"/>
<dbReference type="OrthoDB" id="9971601at2759"/>
<reference evidence="2" key="1">
    <citation type="journal article" date="2021" name="J Fungi (Basel)">
        <title>Virulence traits and population genomics of the black yeast Aureobasidium melanogenum.</title>
        <authorList>
            <person name="Cernosa A."/>
            <person name="Sun X."/>
            <person name="Gostincar C."/>
            <person name="Fang C."/>
            <person name="Gunde-Cimerman N."/>
            <person name="Song Z."/>
        </authorList>
    </citation>
    <scope>NUCLEOTIDE SEQUENCE</scope>
    <source>
        <strain evidence="2">EXF-9911</strain>
    </source>
</reference>
<dbReference type="PANTHER" id="PTHR36142:SF2">
    <property type="entry name" value="METALLO-HYDROLASE_OXIDOREDUCTASE SUPERFAMILY PROTEIN"/>
    <property type="match status" value="1"/>
</dbReference>
<dbReference type="PANTHER" id="PTHR36142">
    <property type="entry name" value="METALLO-HYDROLASE/OXIDOREDUCTASE SUPERFAMILY PROTEIN"/>
    <property type="match status" value="1"/>
</dbReference>